<proteinExistence type="predicted"/>
<gene>
    <name evidence="1" type="ORF">RFM68_28445</name>
</gene>
<dbReference type="EMBL" id="JAVIJF010000026">
    <property type="protein sequence ID" value="MDX8528415.1"/>
    <property type="molecule type" value="Genomic_DNA"/>
</dbReference>
<comment type="caution">
    <text evidence="1">The sequence shown here is derived from an EMBL/GenBank/DDBJ whole genome shotgun (WGS) entry which is preliminary data.</text>
</comment>
<name>A0ABU4ZTW1_9HYPH</name>
<accession>A0ABU4ZTW1</accession>
<dbReference type="SUPFAM" id="SSF54637">
    <property type="entry name" value="Thioesterase/thiol ester dehydrase-isomerase"/>
    <property type="match status" value="1"/>
</dbReference>
<protein>
    <submittedName>
        <fullName evidence="1">Thioesterase family protein</fullName>
    </submittedName>
</protein>
<evidence type="ECO:0000313" key="2">
    <source>
        <dbReference type="Proteomes" id="UP001276840"/>
    </source>
</evidence>
<dbReference type="Proteomes" id="UP001276840">
    <property type="component" value="Unassembled WGS sequence"/>
</dbReference>
<dbReference type="Gene3D" id="3.10.129.10">
    <property type="entry name" value="Hotdog Thioesterase"/>
    <property type="match status" value="1"/>
</dbReference>
<sequence>MHVVIPKPLRTFGRHASCPPQRQPIPARCWGASDELSGAKMILLTRAVVQPWNCDMMGHMTTRFYVAFFDDAINILLGQATGWAPTTPEWADRGWADVRHEIDFVGEVASGVILGIYGAVRNVGRTSIQTDYEMRRLHGGELAAKLAAKTVFFNLAERKSTPLTEPMLERLKSSMNATAAPSHGGPA</sequence>
<evidence type="ECO:0000313" key="1">
    <source>
        <dbReference type="EMBL" id="MDX8528415.1"/>
    </source>
</evidence>
<keyword evidence="2" id="KW-1185">Reference proteome</keyword>
<dbReference type="RefSeq" id="WP_320236344.1">
    <property type="nucleotide sequence ID" value="NZ_JAVIJF010000026.1"/>
</dbReference>
<dbReference type="CDD" id="cd00586">
    <property type="entry name" value="4HBT"/>
    <property type="match status" value="1"/>
</dbReference>
<reference evidence="1 2" key="1">
    <citation type="submission" date="2023-08" db="EMBL/GenBank/DDBJ databases">
        <title>Implementing the SeqCode for naming new Mesorhizobium species isolated from Vachellia karroo root nodules.</title>
        <authorList>
            <person name="Van Lill M."/>
        </authorList>
    </citation>
    <scope>NUCLEOTIDE SEQUENCE [LARGE SCALE GENOMIC DNA]</scope>
    <source>
        <strain evidence="1 2">MSK 1335</strain>
    </source>
</reference>
<organism evidence="1 2">
    <name type="scientific">Mesorhizobium montanum</name>
    <dbReference type="NCBI Taxonomy" id="3072323"/>
    <lineage>
        <taxon>Bacteria</taxon>
        <taxon>Pseudomonadati</taxon>
        <taxon>Pseudomonadota</taxon>
        <taxon>Alphaproteobacteria</taxon>
        <taxon>Hyphomicrobiales</taxon>
        <taxon>Phyllobacteriaceae</taxon>
        <taxon>Mesorhizobium</taxon>
    </lineage>
</organism>
<dbReference type="InterPro" id="IPR029069">
    <property type="entry name" value="HotDog_dom_sf"/>
</dbReference>
<dbReference type="Pfam" id="PF13279">
    <property type="entry name" value="4HBT_2"/>
    <property type="match status" value="1"/>
</dbReference>